<evidence type="ECO:0000256" key="4">
    <source>
        <dbReference type="PIRSR" id="PIRSR610905-2"/>
    </source>
</evidence>
<name>A0A7X4H7F1_9BURK</name>
<organism evidence="5 6">
    <name type="scientific">Pseudoduganella aquatica</name>
    <dbReference type="NCBI Taxonomy" id="2660641"/>
    <lineage>
        <taxon>Bacteria</taxon>
        <taxon>Pseudomonadati</taxon>
        <taxon>Pseudomonadota</taxon>
        <taxon>Betaproteobacteria</taxon>
        <taxon>Burkholderiales</taxon>
        <taxon>Oxalobacteraceae</taxon>
        <taxon>Telluria group</taxon>
        <taxon>Pseudoduganella</taxon>
    </lineage>
</organism>
<dbReference type="Pfam" id="PF07470">
    <property type="entry name" value="Glyco_hydro_88"/>
    <property type="match status" value="1"/>
</dbReference>
<feature type="active site" description="Proton donor" evidence="3">
    <location>
        <position position="181"/>
    </location>
</feature>
<accession>A0A7X4H7F1</accession>
<dbReference type="PANTHER" id="PTHR36845">
    <property type="entry name" value="HYDROLASE, PUTATIVE (AFU_ORTHOLOGUE AFUA_7G05090)-RELATED"/>
    <property type="match status" value="1"/>
</dbReference>
<feature type="binding site" evidence="4">
    <location>
        <position position="118"/>
    </location>
    <ligand>
        <name>substrate</name>
    </ligand>
</feature>
<dbReference type="InterPro" id="IPR052369">
    <property type="entry name" value="UG_Glycosaminoglycan_Hydrolase"/>
</dbReference>
<keyword evidence="6" id="KW-1185">Reference proteome</keyword>
<dbReference type="AlphaFoldDB" id="A0A7X4H7F1"/>
<evidence type="ECO:0000313" key="5">
    <source>
        <dbReference type="EMBL" id="MYN06105.1"/>
    </source>
</evidence>
<evidence type="ECO:0000256" key="2">
    <source>
        <dbReference type="ARBA" id="ARBA00038358"/>
    </source>
</evidence>
<gene>
    <name evidence="5" type="ORF">GTP77_02010</name>
</gene>
<sequence>MITISHHGGNVINTPVNAIQSRLFQDAQAAALDQLERHAVGYGADFPDDTATDGVYRPRRAPGFPEGANVGWTTGFWTGMGWLAHELSGRSVFRQWAQSHHPSFASRVALHTDLDHHDLGFLYGPSVAAFGITGEGRHRELALGAAQVLARRFLPAAGVIQAWGRIGDRSDQRDQGRIIIDTLMNLPLLHWASAQTGDARYGDAARSHLARTLALLLRPDGSSAHSCHIDLHTGEALRISTVQGHGSDSCWARGQAWGVYGLALNHRHAPEQGALDAACRMADHLLAHLPEDGVCQWDLALDWRGGEQRDSSASAIAVCGLLELAEQLPPGAHSRHYRETALHMLQGLAAGCAAPPGPGRGLLLHGVYSFPEGRGVDEANLWGDYYYLEALARVNAGWRSYWSGGMAAQSRHAAA</sequence>
<dbReference type="PANTHER" id="PTHR36845:SF1">
    <property type="entry name" value="HYDROLASE, PUTATIVE (AFU_ORTHOLOGUE AFUA_7G05090)-RELATED"/>
    <property type="match status" value="1"/>
</dbReference>
<dbReference type="SUPFAM" id="SSF48208">
    <property type="entry name" value="Six-hairpin glycosidases"/>
    <property type="match status" value="1"/>
</dbReference>
<feature type="binding site" evidence="4">
    <location>
        <position position="257"/>
    </location>
    <ligand>
        <name>substrate</name>
    </ligand>
</feature>
<dbReference type="Proteomes" id="UP000450676">
    <property type="component" value="Unassembled WGS sequence"/>
</dbReference>
<dbReference type="InterPro" id="IPR010905">
    <property type="entry name" value="Glyco_hydro_88"/>
</dbReference>
<feature type="active site" description="Nucleophile" evidence="3">
    <location>
        <position position="118"/>
    </location>
</feature>
<reference evidence="5 6" key="1">
    <citation type="submission" date="2019-12" db="EMBL/GenBank/DDBJ databases">
        <title>Novel species isolated from a subtropical stream in China.</title>
        <authorList>
            <person name="Lu H."/>
        </authorList>
    </citation>
    <scope>NUCLEOTIDE SEQUENCE [LARGE SCALE GENOMIC DNA]</scope>
    <source>
        <strain evidence="5 6">FT127W</strain>
    </source>
</reference>
<feature type="binding site" evidence="4">
    <location>
        <position position="253"/>
    </location>
    <ligand>
        <name>substrate</name>
    </ligand>
</feature>
<dbReference type="InterPro" id="IPR008928">
    <property type="entry name" value="6-hairpin_glycosidase_sf"/>
</dbReference>
<evidence type="ECO:0000256" key="1">
    <source>
        <dbReference type="ARBA" id="ARBA00022801"/>
    </source>
</evidence>
<evidence type="ECO:0000313" key="6">
    <source>
        <dbReference type="Proteomes" id="UP000450676"/>
    </source>
</evidence>
<proteinExistence type="inferred from homology"/>
<feature type="binding site" evidence="4">
    <location>
        <position position="369"/>
    </location>
    <ligand>
        <name>substrate</name>
    </ligand>
</feature>
<protein>
    <submittedName>
        <fullName evidence="5">Glucuronyl hydrolase</fullName>
    </submittedName>
</protein>
<dbReference type="EMBL" id="WWCU01000002">
    <property type="protein sequence ID" value="MYN06105.1"/>
    <property type="molecule type" value="Genomic_DNA"/>
</dbReference>
<feature type="binding site" evidence="4">
    <location>
        <position position="181"/>
    </location>
    <ligand>
        <name>substrate</name>
    </ligand>
</feature>
<dbReference type="Gene3D" id="1.50.10.10">
    <property type="match status" value="1"/>
</dbReference>
<dbReference type="InterPro" id="IPR012341">
    <property type="entry name" value="6hp_glycosidase-like_sf"/>
</dbReference>
<dbReference type="GO" id="GO:0052757">
    <property type="term" value="F:chondroitin hydrolase activity"/>
    <property type="evidence" value="ECO:0007669"/>
    <property type="project" value="TreeGrafter"/>
</dbReference>
<dbReference type="GO" id="GO:0000272">
    <property type="term" value="P:polysaccharide catabolic process"/>
    <property type="evidence" value="ECO:0007669"/>
    <property type="project" value="TreeGrafter"/>
</dbReference>
<comment type="similarity">
    <text evidence="2">Belongs to the glycosyl hydrolase 88 family.</text>
</comment>
<feature type="binding site" evidence="4">
    <location>
        <position position="241"/>
    </location>
    <ligand>
        <name>substrate</name>
    </ligand>
</feature>
<comment type="caution">
    <text evidence="5">The sequence shown here is derived from an EMBL/GenBank/DDBJ whole genome shotgun (WGS) entry which is preliminary data.</text>
</comment>
<keyword evidence="1 5" id="KW-0378">Hydrolase</keyword>
<evidence type="ECO:0000256" key="3">
    <source>
        <dbReference type="PIRSR" id="PIRSR610905-1"/>
    </source>
</evidence>